<dbReference type="Proteomes" id="UP000238523">
    <property type="component" value="Chromosome"/>
</dbReference>
<sequence length="61" mass="7078">MGKPVFFPAKPFWNICVAYPDKLLLYQMFNCLSALFDSGIGKLHPLLEKFCPPKRPKPFEF</sequence>
<dbReference type="AlphaFoldDB" id="A0A2K9Z779"/>
<organism evidence="1 2">
    <name type="scientific">Rhizobium leguminosarum</name>
    <dbReference type="NCBI Taxonomy" id="384"/>
    <lineage>
        <taxon>Bacteria</taxon>
        <taxon>Pseudomonadati</taxon>
        <taxon>Pseudomonadota</taxon>
        <taxon>Alphaproteobacteria</taxon>
        <taxon>Hyphomicrobiales</taxon>
        <taxon>Rhizobiaceae</taxon>
        <taxon>Rhizobium/Agrobacterium group</taxon>
        <taxon>Rhizobium</taxon>
    </lineage>
</organism>
<protein>
    <submittedName>
        <fullName evidence="1">Uncharacterized protein</fullName>
    </submittedName>
</protein>
<accession>A0A2K9Z779</accession>
<gene>
    <name evidence="1" type="ORF">CUJ84_Chr003761</name>
</gene>
<evidence type="ECO:0000313" key="2">
    <source>
        <dbReference type="Proteomes" id="UP000238523"/>
    </source>
</evidence>
<evidence type="ECO:0000313" key="1">
    <source>
        <dbReference type="EMBL" id="AUW44092.1"/>
    </source>
</evidence>
<proteinExistence type="predicted"/>
<name>A0A2K9Z779_RHILE</name>
<dbReference type="EMBL" id="CP025012">
    <property type="protein sequence ID" value="AUW44092.1"/>
    <property type="molecule type" value="Genomic_DNA"/>
</dbReference>
<reference evidence="1 2" key="1">
    <citation type="submission" date="2017-11" db="EMBL/GenBank/DDBJ databases">
        <title>Complete genome of Rhizobium leguminosarum Norway, an ineffective micro-symbiont.</title>
        <authorList>
            <person name="Hoffrichter A."/>
            <person name="Liang J."/>
            <person name="Brachmann A."/>
            <person name="Marin M."/>
        </authorList>
    </citation>
    <scope>NUCLEOTIDE SEQUENCE [LARGE SCALE GENOMIC DNA]</scope>
    <source>
        <strain evidence="1 2">Norway</strain>
    </source>
</reference>